<evidence type="ECO:0000313" key="1">
    <source>
        <dbReference type="EMBL" id="GGB22221.1"/>
    </source>
</evidence>
<evidence type="ECO:0008006" key="3">
    <source>
        <dbReference type="Google" id="ProtNLM"/>
    </source>
</evidence>
<dbReference type="RefSeq" id="WP_055733369.1">
    <property type="nucleotide sequence ID" value="NZ_BMDY01000058.1"/>
</dbReference>
<evidence type="ECO:0000313" key="2">
    <source>
        <dbReference type="Proteomes" id="UP000651977"/>
    </source>
</evidence>
<name>A0ABQ1I934_9ALTE</name>
<keyword evidence="2" id="KW-1185">Reference proteome</keyword>
<dbReference type="Proteomes" id="UP000651977">
    <property type="component" value="Unassembled WGS sequence"/>
</dbReference>
<comment type="caution">
    <text evidence="1">The sequence shown here is derived from an EMBL/GenBank/DDBJ whole genome shotgun (WGS) entry which is preliminary data.</text>
</comment>
<reference evidence="2" key="1">
    <citation type="journal article" date="2019" name="Int. J. Syst. Evol. Microbiol.">
        <title>The Global Catalogue of Microorganisms (GCM) 10K type strain sequencing project: providing services to taxonomists for standard genome sequencing and annotation.</title>
        <authorList>
            <consortium name="The Broad Institute Genomics Platform"/>
            <consortium name="The Broad Institute Genome Sequencing Center for Infectious Disease"/>
            <person name="Wu L."/>
            <person name="Ma J."/>
        </authorList>
    </citation>
    <scope>NUCLEOTIDE SEQUENCE [LARGE SCALE GENOMIC DNA]</scope>
    <source>
        <strain evidence="2">CGMCC 1.10131</strain>
    </source>
</reference>
<gene>
    <name evidence="1" type="ORF">GCM10007414_39510</name>
</gene>
<organism evidence="1 2">
    <name type="scientific">Agarivorans gilvus</name>
    <dbReference type="NCBI Taxonomy" id="680279"/>
    <lineage>
        <taxon>Bacteria</taxon>
        <taxon>Pseudomonadati</taxon>
        <taxon>Pseudomonadota</taxon>
        <taxon>Gammaproteobacteria</taxon>
        <taxon>Alteromonadales</taxon>
        <taxon>Alteromonadaceae</taxon>
        <taxon>Agarivorans</taxon>
    </lineage>
</organism>
<proteinExistence type="predicted"/>
<protein>
    <recommendedName>
        <fullName evidence="3">Response regulator</fullName>
    </recommendedName>
</protein>
<accession>A0ABQ1I934</accession>
<dbReference type="EMBL" id="BMDY01000058">
    <property type="protein sequence ID" value="GGB22221.1"/>
    <property type="molecule type" value="Genomic_DNA"/>
</dbReference>
<sequence>MISLPSIVLIDDNKEDLDELQESFTRIGYPCFPIRYQGGEPGNVSGIDHVRLDMIKPRIVISDLNLQELQKLDEKQLAGPIAEVLRKLSLSGPFILYFWSRNAGTVEPVMQVIYERYTDIPHPIHWGVLDKTQFKSGQKNLEERIATITKDNQVFDALSSWEGRVSTAAQKTTDSLFNLARATEHESLSDFQGKTTDKIQAMLSVIGNETLGVKNAAEEPDIAIELGLEPVLHDHIQAMYEHIEPSVWTDAANQIGKRISADSDVKAHLNSFYHIEKLEDNAPKNKRGSWVEFEPSYLADSNKEPKIKQNLGRNIKTLLNEEFLDSSQGSKATRKTVHEATKIGFLELSAECDQAQRKTKLNRYFLSAMIPKEHESYTFFREQKDNTAHAGIYRLPNVIVDGQEYIVKISFMYQVGAIPNFNNKWLGKPIFRLKDQILSDISFKASQHSARPGIIRFD</sequence>